<proteinExistence type="predicted"/>
<feature type="transmembrane region" description="Helical" evidence="5">
    <location>
        <begin position="51"/>
        <end position="69"/>
    </location>
</feature>
<dbReference type="Proteomes" id="UP000319148">
    <property type="component" value="Unassembled WGS sequence"/>
</dbReference>
<feature type="transmembrane region" description="Helical" evidence="5">
    <location>
        <begin position="76"/>
        <end position="96"/>
    </location>
</feature>
<feature type="chain" id="PRO_5021471283" evidence="6">
    <location>
        <begin position="20"/>
        <end position="172"/>
    </location>
</feature>
<accession>A0A501PGZ2</accession>
<comment type="subcellular location">
    <subcellularLocation>
        <location evidence="1">Membrane</location>
        <topology evidence="1">Multi-pass membrane protein</topology>
    </subcellularLocation>
</comment>
<reference evidence="8" key="1">
    <citation type="submission" date="2019-06" db="EMBL/GenBank/DDBJ databases">
        <title>The complete genome of Emcibacter congregatus ZYLT.</title>
        <authorList>
            <person name="Zhao Z."/>
        </authorList>
    </citation>
    <scope>NUCLEOTIDE SEQUENCE [LARGE SCALE GENOMIC DNA]</scope>
    <source>
        <strain evidence="8">MCCC 1A06723</strain>
    </source>
</reference>
<feature type="transmembrane region" description="Helical" evidence="5">
    <location>
        <begin position="20"/>
        <end position="39"/>
    </location>
</feature>
<dbReference type="GO" id="GO:0006457">
    <property type="term" value="P:protein folding"/>
    <property type="evidence" value="ECO:0007669"/>
    <property type="project" value="InterPro"/>
</dbReference>
<evidence type="ECO:0000313" key="8">
    <source>
        <dbReference type="Proteomes" id="UP000319148"/>
    </source>
</evidence>
<sequence length="172" mass="18937">MKKLTCMIFDFIRTCPARAAILFSAAMLAGAWSFEMFGGYVPCDLCWTQRYAHMGVIGLGVFIIILHQMTSLPARFLDYLMVPALWAAAGVGAYHAGVEYKWWQGPTDCTAQTIGGNFDPDQFLQALQSAPIVSCDEVVWELFGISMAGYNFLFTLGMGLLILAALTRKENG</sequence>
<dbReference type="AlphaFoldDB" id="A0A501PGZ2"/>
<dbReference type="Gene3D" id="1.20.1550.10">
    <property type="entry name" value="DsbB-like"/>
    <property type="match status" value="1"/>
</dbReference>
<dbReference type="PIRSF" id="PIRSF033913">
    <property type="entry name" value="S-S_format_DsbB"/>
    <property type="match status" value="1"/>
</dbReference>
<dbReference type="EMBL" id="VFIY01000014">
    <property type="protein sequence ID" value="TPD59347.1"/>
    <property type="molecule type" value="Genomic_DNA"/>
</dbReference>
<dbReference type="InterPro" id="IPR023380">
    <property type="entry name" value="DsbB-like_sf"/>
</dbReference>
<keyword evidence="2 5" id="KW-0812">Transmembrane</keyword>
<gene>
    <name evidence="7" type="ORF">FIV46_11170</name>
</gene>
<evidence type="ECO:0000256" key="1">
    <source>
        <dbReference type="ARBA" id="ARBA00004141"/>
    </source>
</evidence>
<keyword evidence="8" id="KW-1185">Reference proteome</keyword>
<dbReference type="InterPro" id="IPR003752">
    <property type="entry name" value="DiS_bond_form_DsbB/BdbC"/>
</dbReference>
<comment type="caution">
    <text evidence="7">The sequence shown here is derived from an EMBL/GenBank/DDBJ whole genome shotgun (WGS) entry which is preliminary data.</text>
</comment>
<dbReference type="OrthoDB" id="9808637at2"/>
<keyword evidence="3 5" id="KW-1133">Transmembrane helix</keyword>
<keyword evidence="6" id="KW-0732">Signal</keyword>
<protein>
    <submittedName>
        <fullName evidence="7">Disulfide bond formation protein B</fullName>
    </submittedName>
</protein>
<evidence type="ECO:0000313" key="7">
    <source>
        <dbReference type="EMBL" id="TPD59347.1"/>
    </source>
</evidence>
<dbReference type="RefSeq" id="WP_139941011.1">
    <property type="nucleotide sequence ID" value="NZ_JBHSYP010000006.1"/>
</dbReference>
<evidence type="ECO:0000256" key="2">
    <source>
        <dbReference type="ARBA" id="ARBA00022692"/>
    </source>
</evidence>
<dbReference type="GO" id="GO:0015035">
    <property type="term" value="F:protein-disulfide reductase activity"/>
    <property type="evidence" value="ECO:0007669"/>
    <property type="project" value="InterPro"/>
</dbReference>
<keyword evidence="4 5" id="KW-0472">Membrane</keyword>
<dbReference type="SUPFAM" id="SSF158442">
    <property type="entry name" value="DsbB-like"/>
    <property type="match status" value="1"/>
</dbReference>
<evidence type="ECO:0000256" key="3">
    <source>
        <dbReference type="ARBA" id="ARBA00022989"/>
    </source>
</evidence>
<evidence type="ECO:0000256" key="5">
    <source>
        <dbReference type="SAM" id="Phobius"/>
    </source>
</evidence>
<name>A0A501PGZ2_9PROT</name>
<dbReference type="Pfam" id="PF02600">
    <property type="entry name" value="DsbB"/>
    <property type="match status" value="1"/>
</dbReference>
<evidence type="ECO:0000256" key="6">
    <source>
        <dbReference type="SAM" id="SignalP"/>
    </source>
</evidence>
<feature type="transmembrane region" description="Helical" evidence="5">
    <location>
        <begin position="148"/>
        <end position="166"/>
    </location>
</feature>
<dbReference type="InterPro" id="IPR024199">
    <property type="entry name" value="Uncharacterised_DsbB"/>
</dbReference>
<dbReference type="GO" id="GO:0016020">
    <property type="term" value="C:membrane"/>
    <property type="evidence" value="ECO:0007669"/>
    <property type="project" value="UniProtKB-SubCell"/>
</dbReference>
<feature type="signal peptide" evidence="6">
    <location>
        <begin position="1"/>
        <end position="19"/>
    </location>
</feature>
<organism evidence="7 8">
    <name type="scientific">Emcibacter nanhaiensis</name>
    <dbReference type="NCBI Taxonomy" id="1505037"/>
    <lineage>
        <taxon>Bacteria</taxon>
        <taxon>Pseudomonadati</taxon>
        <taxon>Pseudomonadota</taxon>
        <taxon>Alphaproteobacteria</taxon>
        <taxon>Emcibacterales</taxon>
        <taxon>Emcibacteraceae</taxon>
        <taxon>Emcibacter</taxon>
    </lineage>
</organism>
<evidence type="ECO:0000256" key="4">
    <source>
        <dbReference type="ARBA" id="ARBA00023136"/>
    </source>
</evidence>